<feature type="transmembrane region" description="Helical" evidence="1">
    <location>
        <begin position="12"/>
        <end position="33"/>
    </location>
</feature>
<proteinExistence type="predicted"/>
<dbReference type="EMBL" id="LAZR01000334">
    <property type="protein sequence ID" value="KKN73934.1"/>
    <property type="molecule type" value="Genomic_DNA"/>
</dbReference>
<gene>
    <name evidence="2" type="ORF">LCGC14_0394990</name>
</gene>
<keyword evidence="1" id="KW-1133">Transmembrane helix</keyword>
<sequence>MTEKIESRKPRTVLISTIISITVGILVIAGRFWSIASSATEVRIELRNLKEDIVELKQSHTTFKDIAEKLGNINVRLGKIETRLDIEK</sequence>
<organism evidence="2">
    <name type="scientific">marine sediment metagenome</name>
    <dbReference type="NCBI Taxonomy" id="412755"/>
    <lineage>
        <taxon>unclassified sequences</taxon>
        <taxon>metagenomes</taxon>
        <taxon>ecological metagenomes</taxon>
    </lineage>
</organism>
<accession>A0A0F9T409</accession>
<keyword evidence="1" id="KW-0812">Transmembrane</keyword>
<evidence type="ECO:0000256" key="1">
    <source>
        <dbReference type="SAM" id="Phobius"/>
    </source>
</evidence>
<comment type="caution">
    <text evidence="2">The sequence shown here is derived from an EMBL/GenBank/DDBJ whole genome shotgun (WGS) entry which is preliminary data.</text>
</comment>
<keyword evidence="1" id="KW-0472">Membrane</keyword>
<protein>
    <submittedName>
        <fullName evidence="2">Uncharacterized protein</fullName>
    </submittedName>
</protein>
<dbReference type="AlphaFoldDB" id="A0A0F9T409"/>
<evidence type="ECO:0000313" key="2">
    <source>
        <dbReference type="EMBL" id="KKN73934.1"/>
    </source>
</evidence>
<reference evidence="2" key="1">
    <citation type="journal article" date="2015" name="Nature">
        <title>Complex archaea that bridge the gap between prokaryotes and eukaryotes.</title>
        <authorList>
            <person name="Spang A."/>
            <person name="Saw J.H."/>
            <person name="Jorgensen S.L."/>
            <person name="Zaremba-Niedzwiedzka K."/>
            <person name="Martijn J."/>
            <person name="Lind A.E."/>
            <person name="van Eijk R."/>
            <person name="Schleper C."/>
            <person name="Guy L."/>
            <person name="Ettema T.J."/>
        </authorList>
    </citation>
    <scope>NUCLEOTIDE SEQUENCE</scope>
</reference>
<name>A0A0F9T409_9ZZZZ</name>